<sequence>MQHKSRPGRLLVTRKEHQKIAVEKFSLSVRATTTTITRTRTTSTTTGSRTWLKCAHVQKCHCFGFGRKQSGEVKAKNFLFPFHTPQEAKKNLERLAHFPPLPVEVGGEKKKTEGTG</sequence>
<dbReference type="PhylomeDB" id="Q8IN92"/>
<dbReference type="AlphaFoldDB" id="Q8IN92"/>
<name>Q8IN92_DROME</name>
<gene>
    <name evidence="1" type="ORF">CG31246</name>
</gene>
<dbReference type="EMBL" id="BT021936">
    <property type="protein sequence ID" value="AAX51641.1"/>
    <property type="molecule type" value="mRNA"/>
</dbReference>
<proteinExistence type="evidence at transcript level"/>
<evidence type="ECO:0000313" key="1">
    <source>
        <dbReference type="EMBL" id="AAX51641.1"/>
    </source>
</evidence>
<dbReference type="UCSC" id="CG31246-RA">
    <property type="organism name" value="d. melanogaster"/>
</dbReference>
<accession>Q8IN92</accession>
<reference evidence="1" key="1">
    <citation type="submission" date="2005-03" db="EMBL/GenBank/DDBJ databases">
        <authorList>
            <person name="Stapleton M."/>
            <person name="Carlson J."/>
            <person name="Chavez C."/>
            <person name="Frise E."/>
            <person name="George R."/>
            <person name="Pacleb J."/>
            <person name="Park S."/>
            <person name="Wan K."/>
            <person name="Yu C."/>
            <person name="Rubin G.M."/>
            <person name="Celniker S."/>
        </authorList>
    </citation>
    <scope>NUCLEOTIDE SEQUENCE</scope>
    <source>
        <strain evidence="1">Berkeley</strain>
    </source>
</reference>
<protein>
    <submittedName>
        <fullName evidence="1">RE69893p</fullName>
    </submittedName>
</protein>
<organism evidence="1">
    <name type="scientific">Drosophila melanogaster</name>
    <name type="common">Fruit fly</name>
    <dbReference type="NCBI Taxonomy" id="7227"/>
    <lineage>
        <taxon>Eukaryota</taxon>
        <taxon>Metazoa</taxon>
        <taxon>Ecdysozoa</taxon>
        <taxon>Arthropoda</taxon>
        <taxon>Hexapoda</taxon>
        <taxon>Insecta</taxon>
        <taxon>Pterygota</taxon>
        <taxon>Neoptera</taxon>
        <taxon>Endopterygota</taxon>
        <taxon>Diptera</taxon>
        <taxon>Brachycera</taxon>
        <taxon>Muscomorpha</taxon>
        <taxon>Ephydroidea</taxon>
        <taxon>Drosophilidae</taxon>
        <taxon>Drosophila</taxon>
        <taxon>Sophophora</taxon>
    </lineage>
</organism>